<evidence type="ECO:0000313" key="2">
    <source>
        <dbReference type="EMBL" id="GAI22055.1"/>
    </source>
</evidence>
<accession>X1N5E6</accession>
<name>X1N5E6_9ZZZZ</name>
<gene>
    <name evidence="2" type="ORF">S06H3_27578</name>
</gene>
<dbReference type="Pfam" id="PF11972">
    <property type="entry name" value="HTH_13"/>
    <property type="match status" value="1"/>
</dbReference>
<dbReference type="EMBL" id="BARV01016013">
    <property type="protein sequence ID" value="GAI22055.1"/>
    <property type="molecule type" value="Genomic_DNA"/>
</dbReference>
<dbReference type="InterPro" id="IPR036597">
    <property type="entry name" value="Fido-like_dom_sf"/>
</dbReference>
<dbReference type="InterPro" id="IPR040198">
    <property type="entry name" value="Fido_containing"/>
</dbReference>
<comment type="caution">
    <text evidence="2">The sequence shown here is derived from an EMBL/GenBank/DDBJ whole genome shotgun (WGS) entry which is preliminary data.</text>
</comment>
<reference evidence="2" key="1">
    <citation type="journal article" date="2014" name="Front. Microbiol.">
        <title>High frequency of phylogenetically diverse reductive dehalogenase-homologous genes in deep subseafloor sedimentary metagenomes.</title>
        <authorList>
            <person name="Kawai M."/>
            <person name="Futagami T."/>
            <person name="Toyoda A."/>
            <person name="Takaki Y."/>
            <person name="Nishi S."/>
            <person name="Hori S."/>
            <person name="Arai W."/>
            <person name="Tsubouchi T."/>
            <person name="Morono Y."/>
            <person name="Uchiyama I."/>
            <person name="Ito T."/>
            <person name="Fujiyama A."/>
            <person name="Inagaki F."/>
            <person name="Takami H."/>
        </authorList>
    </citation>
    <scope>NUCLEOTIDE SEQUENCE</scope>
    <source>
        <strain evidence="2">Expedition CK06-06</strain>
    </source>
</reference>
<evidence type="ECO:0000259" key="1">
    <source>
        <dbReference type="PROSITE" id="PS51459"/>
    </source>
</evidence>
<protein>
    <recommendedName>
        <fullName evidence="1">Fido domain-containing protein</fullName>
    </recommendedName>
</protein>
<proteinExistence type="predicted"/>
<dbReference type="PROSITE" id="PS51459">
    <property type="entry name" value="FIDO"/>
    <property type="match status" value="1"/>
</dbReference>
<dbReference type="AlphaFoldDB" id="X1N5E6"/>
<sequence length="279" mass="32300">VINYVKALNYGIDRLRKNDFPMSLRLVKEIHYTLLKGARDTSRKLGVFRRSQNWIGPPGVTINDAIFVPPPPNQVRELMLNLIIFMHRTDNIPPLVKIGLIHAQFETIHPFLDGNGRIGRLLITLYLYWKGILTRPLLYLSYYLKKYRDSYYDNLMKIRLEGNWENWLKFFLQGIAEISLEAASSAKEIIGLKENLTNKLHAKKIGGAQAAKLLEILFERPLISVSDIVIKLKISRQTATQLINKFSEIKILNEVSGKKRYRKYLFADYIKIIARGTEI</sequence>
<dbReference type="PANTHER" id="PTHR13504:SF38">
    <property type="entry name" value="FIDO DOMAIN-CONTAINING PROTEIN"/>
    <property type="match status" value="1"/>
</dbReference>
<dbReference type="Pfam" id="PF02661">
    <property type="entry name" value="Fic"/>
    <property type="match status" value="1"/>
</dbReference>
<dbReference type="Gene3D" id="1.10.3290.10">
    <property type="entry name" value="Fido-like domain"/>
    <property type="match status" value="1"/>
</dbReference>
<feature type="domain" description="Fido" evidence="1">
    <location>
        <begin position="22"/>
        <end position="173"/>
    </location>
</feature>
<organism evidence="2">
    <name type="scientific">marine sediment metagenome</name>
    <dbReference type="NCBI Taxonomy" id="412755"/>
    <lineage>
        <taxon>unclassified sequences</taxon>
        <taxon>metagenomes</taxon>
        <taxon>ecological metagenomes</taxon>
    </lineage>
</organism>
<dbReference type="InterPro" id="IPR021068">
    <property type="entry name" value="HTH_DNA-bd"/>
</dbReference>
<dbReference type="SUPFAM" id="SSF140931">
    <property type="entry name" value="Fic-like"/>
    <property type="match status" value="1"/>
</dbReference>
<feature type="non-terminal residue" evidence="2">
    <location>
        <position position="1"/>
    </location>
</feature>
<dbReference type="InterPro" id="IPR003812">
    <property type="entry name" value="Fido"/>
</dbReference>
<dbReference type="PANTHER" id="PTHR13504">
    <property type="entry name" value="FIDO DOMAIN-CONTAINING PROTEIN DDB_G0283145"/>
    <property type="match status" value="1"/>
</dbReference>